<reference evidence="1" key="1">
    <citation type="journal article" date="2020" name="Nature">
        <title>Giant virus diversity and host interactions through global metagenomics.</title>
        <authorList>
            <person name="Schulz F."/>
            <person name="Roux S."/>
            <person name="Paez-Espino D."/>
            <person name="Jungbluth S."/>
            <person name="Walsh D.A."/>
            <person name="Denef V.J."/>
            <person name="McMahon K.D."/>
            <person name="Konstantinidis K.T."/>
            <person name="Eloe-Fadrosh E.A."/>
            <person name="Kyrpides N.C."/>
            <person name="Woyke T."/>
        </authorList>
    </citation>
    <scope>NUCLEOTIDE SEQUENCE</scope>
    <source>
        <strain evidence="1">GVMAG-M-3300010354-11</strain>
    </source>
</reference>
<organism evidence="1">
    <name type="scientific">viral metagenome</name>
    <dbReference type="NCBI Taxonomy" id="1070528"/>
    <lineage>
        <taxon>unclassified sequences</taxon>
        <taxon>metagenomes</taxon>
        <taxon>organismal metagenomes</taxon>
    </lineage>
</organism>
<protein>
    <submittedName>
        <fullName evidence="1">Uncharacterized protein</fullName>
    </submittedName>
</protein>
<evidence type="ECO:0000313" key="1">
    <source>
        <dbReference type="EMBL" id="QHS90478.1"/>
    </source>
</evidence>
<proteinExistence type="predicted"/>
<dbReference type="PROSITE" id="PS00018">
    <property type="entry name" value="EF_HAND_1"/>
    <property type="match status" value="1"/>
</dbReference>
<dbReference type="AlphaFoldDB" id="A0A6C0BGF2"/>
<dbReference type="InterPro" id="IPR018247">
    <property type="entry name" value="EF_Hand_1_Ca_BS"/>
</dbReference>
<sequence>MNIYMLLPKKVYVLEKNKQFLGNVSNDGSCVFAFVKKPDVNKVHTFIQHKASQISKSKSNTYIVKPFAKTQISKINMEARDTFEFMIQTSLHNIKMELIDNVELKKNNMILYSNYDIPTDIDNDLVIENLNVLYYGQDVSLLFDINDVNNTNDITDEDF</sequence>
<accession>A0A6C0BGF2</accession>
<name>A0A6C0BGF2_9ZZZZ</name>
<dbReference type="EMBL" id="MN739140">
    <property type="protein sequence ID" value="QHS90478.1"/>
    <property type="molecule type" value="Genomic_DNA"/>
</dbReference>